<dbReference type="AlphaFoldDB" id="A0A2N7PMM8"/>
<dbReference type="EMBL" id="PNIK01000075">
    <property type="protein sequence ID" value="PMP66522.1"/>
    <property type="molecule type" value="Genomic_DNA"/>
</dbReference>
<dbReference type="Proteomes" id="UP000235460">
    <property type="component" value="Unassembled WGS sequence"/>
</dbReference>
<protein>
    <submittedName>
        <fullName evidence="1">Uncharacterized protein</fullName>
    </submittedName>
</protein>
<comment type="caution">
    <text evidence="1">The sequence shown here is derived from an EMBL/GenBank/DDBJ whole genome shotgun (WGS) entry which is preliminary data.</text>
</comment>
<name>A0A2N7PMM8_9BACT</name>
<organism evidence="1 2">
    <name type="scientific">Thermodesulfobacterium geofontis</name>
    <dbReference type="NCBI Taxonomy" id="1295609"/>
    <lineage>
        <taxon>Bacteria</taxon>
        <taxon>Pseudomonadati</taxon>
        <taxon>Thermodesulfobacteriota</taxon>
        <taxon>Thermodesulfobacteria</taxon>
        <taxon>Thermodesulfobacteriales</taxon>
        <taxon>Thermodesulfobacteriaceae</taxon>
        <taxon>Thermodesulfobacterium</taxon>
    </lineage>
</organism>
<proteinExistence type="predicted"/>
<evidence type="ECO:0000313" key="2">
    <source>
        <dbReference type="Proteomes" id="UP000235460"/>
    </source>
</evidence>
<accession>A0A2N7PMM8</accession>
<evidence type="ECO:0000313" key="1">
    <source>
        <dbReference type="EMBL" id="PMP66522.1"/>
    </source>
</evidence>
<reference evidence="1 2" key="1">
    <citation type="submission" date="2018-01" db="EMBL/GenBank/DDBJ databases">
        <title>Metagenomic assembled genomes from two thermal pools in the Uzon Caldera, Kamchatka, Russia.</title>
        <authorList>
            <person name="Wilkins L."/>
            <person name="Ettinger C."/>
        </authorList>
    </citation>
    <scope>NUCLEOTIDE SEQUENCE [LARGE SCALE GENOMIC DNA]</scope>
    <source>
        <strain evidence="1">ZAV-08</strain>
    </source>
</reference>
<gene>
    <name evidence="1" type="ORF">C0190_05460</name>
</gene>
<sequence>MEKLITVGFSPHRIETLYFAKNLMKEHDIIILEEPYNENFYAFLEDKISLEKYLETNDFWFPEFVKIASLILKNFYKQGKKIFQIEPYLERVLLIQSKLAKKENLEELLKDPELKEVYQVEHKAVGRLLEFYEISLKEDFLEIVSAVKIFSKADAERFRLRDKLRAKAILKILPEKGKIYIEAGTIHIYFKKLLHIYAGKSWKIVHKFLLEDYLRPITGKPWIFPPGELLTLRYILKRKENSQIENLLAARSLIYIKIIPKEELMPSPKDPFPHAKRELKAIQMVNMLSFEDCAKLYKEIFFIKKPDKAQKIVEDFLRAKGLSF</sequence>